<organism evidence="5 6">
    <name type="scientific">Riccia sorocarpa</name>
    <dbReference type="NCBI Taxonomy" id="122646"/>
    <lineage>
        <taxon>Eukaryota</taxon>
        <taxon>Viridiplantae</taxon>
        <taxon>Streptophyta</taxon>
        <taxon>Embryophyta</taxon>
        <taxon>Marchantiophyta</taxon>
        <taxon>Marchantiopsida</taxon>
        <taxon>Marchantiidae</taxon>
        <taxon>Marchantiales</taxon>
        <taxon>Ricciaceae</taxon>
        <taxon>Riccia</taxon>
    </lineage>
</organism>
<dbReference type="InterPro" id="IPR000225">
    <property type="entry name" value="Armadillo"/>
</dbReference>
<dbReference type="EMBL" id="JBJQOH010000003">
    <property type="protein sequence ID" value="KAL3690803.1"/>
    <property type="molecule type" value="Genomic_DNA"/>
</dbReference>
<feature type="region of interest" description="Disordered" evidence="3">
    <location>
        <begin position="611"/>
        <end position="635"/>
    </location>
</feature>
<dbReference type="PANTHER" id="PTHR23315:SF334">
    <property type="entry name" value="VACUOLAR PROTEIN 8"/>
    <property type="match status" value="1"/>
</dbReference>
<accession>A0ABD3HHB8</accession>
<gene>
    <name evidence="5" type="ORF">R1sor_004454</name>
</gene>
<evidence type="ECO:0000313" key="6">
    <source>
        <dbReference type="Proteomes" id="UP001633002"/>
    </source>
</evidence>
<name>A0ABD3HHB8_9MARC</name>
<evidence type="ECO:0000256" key="3">
    <source>
        <dbReference type="SAM" id="MobiDB-lite"/>
    </source>
</evidence>
<dbReference type="Gene3D" id="1.25.10.10">
    <property type="entry name" value="Leucine-rich Repeat Variant"/>
    <property type="match status" value="1"/>
</dbReference>
<evidence type="ECO:0000259" key="4">
    <source>
        <dbReference type="Pfam" id="PF25598"/>
    </source>
</evidence>
<reference evidence="5 6" key="1">
    <citation type="submission" date="2024-09" db="EMBL/GenBank/DDBJ databases">
        <title>Chromosome-scale assembly of Riccia sorocarpa.</title>
        <authorList>
            <person name="Paukszto L."/>
        </authorList>
    </citation>
    <scope>NUCLEOTIDE SEQUENCE [LARGE SCALE GENOMIC DNA]</scope>
    <source>
        <strain evidence="5">LP-2024</strain>
        <tissue evidence="5">Aerial parts of the thallus</tissue>
    </source>
</reference>
<dbReference type="PANTHER" id="PTHR23315">
    <property type="entry name" value="U BOX DOMAIN-CONTAINING"/>
    <property type="match status" value="1"/>
</dbReference>
<dbReference type="InterPro" id="IPR058678">
    <property type="entry name" value="ARM_PUB"/>
</dbReference>
<dbReference type="InterPro" id="IPR016024">
    <property type="entry name" value="ARM-type_fold"/>
</dbReference>
<protein>
    <recommendedName>
        <fullName evidence="4">U-box domain-containing protein</fullName>
    </recommendedName>
</protein>
<dbReference type="SMART" id="SM00185">
    <property type="entry name" value="ARM"/>
    <property type="match status" value="5"/>
</dbReference>
<feature type="compositionally biased region" description="Polar residues" evidence="3">
    <location>
        <begin position="468"/>
        <end position="478"/>
    </location>
</feature>
<feature type="region of interest" description="Disordered" evidence="3">
    <location>
        <begin position="436"/>
        <end position="480"/>
    </location>
</feature>
<dbReference type="AlphaFoldDB" id="A0ABD3HHB8"/>
<feature type="repeat" description="ARM" evidence="2">
    <location>
        <begin position="357"/>
        <end position="399"/>
    </location>
</feature>
<dbReference type="PROSITE" id="PS50176">
    <property type="entry name" value="ARM_REPEAT"/>
    <property type="match status" value="2"/>
</dbReference>
<feature type="domain" description="U-box" evidence="4">
    <location>
        <begin position="229"/>
        <end position="426"/>
    </location>
</feature>
<dbReference type="Proteomes" id="UP001633002">
    <property type="component" value="Unassembled WGS sequence"/>
</dbReference>
<feature type="repeat" description="ARM" evidence="2">
    <location>
        <begin position="198"/>
        <end position="254"/>
    </location>
</feature>
<sequence>MSRIDPAASMFLRSGCTMPTSAVEVRRSSIWGQSVLRCSGCDYGIQEEHNVPNLPSCSDSCHGDGRDWSFRGNARVKQQPFLRNTLLPVVDTARSSSSSFLTSLNAQPSDAGTNGMPSGPDCGMKALQFLGSFSGNIECRMSSVQPNAEPDKTWSQYTQELIRALQIGGSRTKMEAAIAVRSLASSHNVHQVPLIAAGGLRPLVDLLSYEAGETHWPPEMKEKATITVRAEAALALASLSVSNDENKAAIGSAGAIPRLCDLIQFDEDNDNPAETSFQKQEMAPFLVLARDAGAGALSCLAKIEANKEAMIAANAIPFLVRMVDQGTSFGRAAAANILAKLATGDNTRNKIIIGKAGAIPALLRLIKQGSPKARETAAEALANLALNEYNKLKIIKEGGIDCLSKMMESCSQAEKDAAEAAVKVLQPAVGAVSESEALADDRNWSTDDDNGKDGASKKASRRVGDITPYQQEKISNDFTGEVSASRHRGIMSMLHTNLNDLTPLTSVQNVLTSELTSSLAPPLVGQPSIQADSLVVLSKESLYLTQSRKRMKLSHPLTYNICGSPVTKLPPLEDESARVASQTLYEGDFAQRPFNDDRKIPCSSGWGRVGFSSYQDHTNGEPRQTAESDETQPIS</sequence>
<keyword evidence="1" id="KW-0833">Ubl conjugation pathway</keyword>
<dbReference type="SUPFAM" id="SSF48371">
    <property type="entry name" value="ARM repeat"/>
    <property type="match status" value="1"/>
</dbReference>
<keyword evidence="6" id="KW-1185">Reference proteome</keyword>
<feature type="compositionally biased region" description="Basic and acidic residues" evidence="3">
    <location>
        <begin position="439"/>
        <end position="456"/>
    </location>
</feature>
<dbReference type="Pfam" id="PF25598">
    <property type="entry name" value="ARM_PUB"/>
    <property type="match status" value="1"/>
</dbReference>
<evidence type="ECO:0000256" key="2">
    <source>
        <dbReference type="PROSITE-ProRule" id="PRU00259"/>
    </source>
</evidence>
<dbReference type="InterPro" id="IPR011989">
    <property type="entry name" value="ARM-like"/>
</dbReference>
<evidence type="ECO:0000256" key="1">
    <source>
        <dbReference type="ARBA" id="ARBA00022786"/>
    </source>
</evidence>
<comment type="caution">
    <text evidence="5">The sequence shown here is derived from an EMBL/GenBank/DDBJ whole genome shotgun (WGS) entry which is preliminary data.</text>
</comment>
<proteinExistence type="predicted"/>
<evidence type="ECO:0000313" key="5">
    <source>
        <dbReference type="EMBL" id="KAL3690803.1"/>
    </source>
</evidence>